<proteinExistence type="predicted"/>
<dbReference type="GO" id="GO:0070733">
    <property type="term" value="F:AMPylase activity"/>
    <property type="evidence" value="ECO:0007669"/>
    <property type="project" value="UniProtKB-EC"/>
</dbReference>
<gene>
    <name evidence="9" type="primary">fic_2</name>
    <name evidence="9" type="ORF">CFBP2533_12350</name>
</gene>
<dbReference type="AlphaFoldDB" id="A0A6V7CDJ7"/>
<dbReference type="GO" id="GO:0051302">
    <property type="term" value="P:regulation of cell division"/>
    <property type="evidence" value="ECO:0007669"/>
    <property type="project" value="TreeGrafter"/>
</dbReference>
<sequence>MKGKYAVVADPACYPGTRVLRNKLNIVDPDMLEAAEAAFAATAVQSIEIGAPPFDLAYLCSLHRQLFDEVYDWAGMLRTVDIAKGATRFCISSRIEAEANRVLSQLDATDPTTLPRSAQIQLVAELYGELNMIHPFREGNGRTQRLFFEHWLLLNGLAVSWKHVSAGTWVAACIAAVSCDYAPLEEVFDSCITQIEEPSVDQDDD</sequence>
<evidence type="ECO:0000313" key="9">
    <source>
        <dbReference type="EMBL" id="CAD0314673.1"/>
    </source>
</evidence>
<reference evidence="9" key="1">
    <citation type="submission" date="2020-07" db="EMBL/GenBank/DDBJ databases">
        <authorList>
            <person name="Pothier F. J."/>
        </authorList>
    </citation>
    <scope>NUCLEOTIDE SEQUENCE</scope>
    <source>
        <strain evidence="9">CFBP 2533</strain>
    </source>
</reference>
<keyword evidence="4" id="KW-0067">ATP-binding</keyword>
<evidence type="ECO:0000256" key="3">
    <source>
        <dbReference type="ARBA" id="ARBA00022741"/>
    </source>
</evidence>
<evidence type="ECO:0000256" key="6">
    <source>
        <dbReference type="ARBA" id="ARBA00047939"/>
    </source>
</evidence>
<name>A0A6V7CDJ7_9XANT</name>
<dbReference type="EMBL" id="LR828261">
    <property type="protein sequence ID" value="CAD0314673.1"/>
    <property type="molecule type" value="Genomic_DNA"/>
</dbReference>
<organism evidence="9">
    <name type="scientific">Xanthomonas hortorum pv. pelargonii</name>
    <dbReference type="NCBI Taxonomy" id="453602"/>
    <lineage>
        <taxon>Bacteria</taxon>
        <taxon>Pseudomonadati</taxon>
        <taxon>Pseudomonadota</taxon>
        <taxon>Gammaproteobacteria</taxon>
        <taxon>Lysobacterales</taxon>
        <taxon>Lysobacteraceae</taxon>
        <taxon>Xanthomonas</taxon>
    </lineage>
</organism>
<dbReference type="Gene3D" id="1.10.3290.10">
    <property type="entry name" value="Fido-like domain"/>
    <property type="match status" value="1"/>
</dbReference>
<evidence type="ECO:0000256" key="4">
    <source>
        <dbReference type="ARBA" id="ARBA00022840"/>
    </source>
</evidence>
<comment type="catalytic activity">
    <reaction evidence="7">
        <text>L-tyrosyl-[protein] + ATP = O-(5'-adenylyl)-L-tyrosyl-[protein] + diphosphate</text>
        <dbReference type="Rhea" id="RHEA:54288"/>
        <dbReference type="Rhea" id="RHEA-COMP:10136"/>
        <dbReference type="Rhea" id="RHEA-COMP:13846"/>
        <dbReference type="ChEBI" id="CHEBI:30616"/>
        <dbReference type="ChEBI" id="CHEBI:33019"/>
        <dbReference type="ChEBI" id="CHEBI:46858"/>
        <dbReference type="ChEBI" id="CHEBI:83624"/>
        <dbReference type="EC" id="2.7.7.108"/>
    </reaction>
</comment>
<dbReference type="RefSeq" id="WP_168958955.1">
    <property type="nucleotide sequence ID" value="NZ_CP098604.1"/>
</dbReference>
<dbReference type="GO" id="GO:0005524">
    <property type="term" value="F:ATP binding"/>
    <property type="evidence" value="ECO:0007669"/>
    <property type="project" value="UniProtKB-KW"/>
</dbReference>
<evidence type="ECO:0000256" key="7">
    <source>
        <dbReference type="ARBA" id="ARBA00048696"/>
    </source>
</evidence>
<accession>A0A6V7CDJ7</accession>
<dbReference type="PANTHER" id="PTHR39560">
    <property type="entry name" value="PROTEIN ADENYLYLTRANSFERASE FIC-RELATED"/>
    <property type="match status" value="1"/>
</dbReference>
<dbReference type="Pfam" id="PF02661">
    <property type="entry name" value="Fic"/>
    <property type="match status" value="1"/>
</dbReference>
<keyword evidence="2" id="KW-0548">Nucleotidyltransferase</keyword>
<evidence type="ECO:0000259" key="8">
    <source>
        <dbReference type="PROSITE" id="PS51459"/>
    </source>
</evidence>
<dbReference type="InterPro" id="IPR036597">
    <property type="entry name" value="Fido-like_dom_sf"/>
</dbReference>
<comment type="catalytic activity">
    <reaction evidence="6">
        <text>L-threonyl-[protein] + ATP = 3-O-(5'-adenylyl)-L-threonyl-[protein] + diphosphate</text>
        <dbReference type="Rhea" id="RHEA:54292"/>
        <dbReference type="Rhea" id="RHEA-COMP:11060"/>
        <dbReference type="Rhea" id="RHEA-COMP:13847"/>
        <dbReference type="ChEBI" id="CHEBI:30013"/>
        <dbReference type="ChEBI" id="CHEBI:30616"/>
        <dbReference type="ChEBI" id="CHEBI:33019"/>
        <dbReference type="ChEBI" id="CHEBI:138113"/>
        <dbReference type="EC" id="2.7.7.108"/>
    </reaction>
</comment>
<evidence type="ECO:0000256" key="2">
    <source>
        <dbReference type="ARBA" id="ARBA00022695"/>
    </source>
</evidence>
<dbReference type="EC" id="2.7.7.108" evidence="5"/>
<dbReference type="EMBL" id="LR828261">
    <property type="protein sequence ID" value="CAD0314670.1"/>
    <property type="molecule type" value="Genomic_DNA"/>
</dbReference>
<dbReference type="SUPFAM" id="SSF140931">
    <property type="entry name" value="Fic-like"/>
    <property type="match status" value="1"/>
</dbReference>
<evidence type="ECO:0000256" key="1">
    <source>
        <dbReference type="ARBA" id="ARBA00022679"/>
    </source>
</evidence>
<feature type="domain" description="Fido" evidence="8">
    <location>
        <begin position="54"/>
        <end position="190"/>
    </location>
</feature>
<keyword evidence="1" id="KW-0808">Transferase</keyword>
<keyword evidence="3" id="KW-0547">Nucleotide-binding</keyword>
<evidence type="ECO:0000256" key="5">
    <source>
        <dbReference type="ARBA" id="ARBA00034531"/>
    </source>
</evidence>
<dbReference type="PANTHER" id="PTHR39560:SF1">
    <property type="entry name" value="PROTEIN ADENYLYLTRANSFERASE FIC-RELATED"/>
    <property type="match status" value="1"/>
</dbReference>
<protein>
    <recommendedName>
        <fullName evidence="5">protein adenylyltransferase</fullName>
        <ecNumber evidence="5">2.7.7.108</ecNumber>
    </recommendedName>
</protein>
<dbReference type="PROSITE" id="PS51459">
    <property type="entry name" value="FIDO"/>
    <property type="match status" value="1"/>
</dbReference>
<dbReference type="InterPro" id="IPR003812">
    <property type="entry name" value="Fido"/>
</dbReference>